<feature type="transmembrane region" description="Helical" evidence="1">
    <location>
        <begin position="230"/>
        <end position="252"/>
    </location>
</feature>
<feature type="transmembrane region" description="Helical" evidence="1">
    <location>
        <begin position="191"/>
        <end position="218"/>
    </location>
</feature>
<proteinExistence type="predicted"/>
<sequence length="284" mass="30150">MSLTKVNCQIRVQQSESDDGDHQSLHEAMLLPLCDCRDVSIETRKMWTVGVMEHIGGGSEHISIRPWDFVARLDGSVESLVTPTSEDDLSEGYPARFQIPHGTLYGLETGEKVKRAAMASLLNEIMSGRKPFEELSDSELQNRFTRGDFPDDAATLPSSLYILSGWSEEFEQEIAKIIEARKPNKARKVSTGVAILGVTVAATALLAIPILGAVGFAAVGPVAGSAAAGWQASIGAAAGVAGFAGAVMGGAAMGGTQAAGVFDIQGLDEIFKRVYRTPERARGL</sequence>
<evidence type="ECO:0000313" key="3">
    <source>
        <dbReference type="Proteomes" id="UP001166286"/>
    </source>
</evidence>
<dbReference type="EMBL" id="JAFEKC020000014">
    <property type="protein sequence ID" value="KAK0510876.1"/>
    <property type="molecule type" value="Genomic_DNA"/>
</dbReference>
<reference evidence="2" key="1">
    <citation type="submission" date="2023-03" db="EMBL/GenBank/DDBJ databases">
        <title>Complete genome of Cladonia borealis.</title>
        <authorList>
            <person name="Park H."/>
        </authorList>
    </citation>
    <scope>NUCLEOTIDE SEQUENCE</scope>
    <source>
        <strain evidence="2">ANT050790</strain>
    </source>
</reference>
<dbReference type="Proteomes" id="UP001166286">
    <property type="component" value="Unassembled WGS sequence"/>
</dbReference>
<keyword evidence="1" id="KW-1133">Transmembrane helix</keyword>
<keyword evidence="1" id="KW-0472">Membrane</keyword>
<organism evidence="2 3">
    <name type="scientific">Cladonia borealis</name>
    <dbReference type="NCBI Taxonomy" id="184061"/>
    <lineage>
        <taxon>Eukaryota</taxon>
        <taxon>Fungi</taxon>
        <taxon>Dikarya</taxon>
        <taxon>Ascomycota</taxon>
        <taxon>Pezizomycotina</taxon>
        <taxon>Lecanoromycetes</taxon>
        <taxon>OSLEUM clade</taxon>
        <taxon>Lecanoromycetidae</taxon>
        <taxon>Lecanorales</taxon>
        <taxon>Lecanorineae</taxon>
        <taxon>Cladoniaceae</taxon>
        <taxon>Cladonia</taxon>
    </lineage>
</organism>
<gene>
    <name evidence="2" type="ORF">JMJ35_006428</name>
</gene>
<evidence type="ECO:0000313" key="2">
    <source>
        <dbReference type="EMBL" id="KAK0510876.1"/>
    </source>
</evidence>
<accession>A0AA39QZW9</accession>
<protein>
    <submittedName>
        <fullName evidence="2">Uncharacterized protein</fullName>
    </submittedName>
</protein>
<keyword evidence="3" id="KW-1185">Reference proteome</keyword>
<comment type="caution">
    <text evidence="2">The sequence shown here is derived from an EMBL/GenBank/DDBJ whole genome shotgun (WGS) entry which is preliminary data.</text>
</comment>
<name>A0AA39QZW9_9LECA</name>
<evidence type="ECO:0000256" key="1">
    <source>
        <dbReference type="SAM" id="Phobius"/>
    </source>
</evidence>
<keyword evidence="1" id="KW-0812">Transmembrane</keyword>
<dbReference type="AlphaFoldDB" id="A0AA39QZW9"/>